<evidence type="ECO:0000313" key="4">
    <source>
        <dbReference type="EMBL" id="ERN40913.1"/>
    </source>
</evidence>
<feature type="domain" description="Gfo/Idh/MocA-like oxidoreductase N-terminal" evidence="2">
    <location>
        <begin position="44"/>
        <end position="165"/>
    </location>
</feature>
<dbReference type="Gene3D" id="3.40.50.720">
    <property type="entry name" value="NAD(P)-binding Rossmann-like Domain"/>
    <property type="match status" value="1"/>
</dbReference>
<organism evidence="4 5">
    <name type="scientific">Rubidibacter lacunae KORDI 51-2</name>
    <dbReference type="NCBI Taxonomy" id="582515"/>
    <lineage>
        <taxon>Bacteria</taxon>
        <taxon>Bacillati</taxon>
        <taxon>Cyanobacteriota</taxon>
        <taxon>Cyanophyceae</taxon>
        <taxon>Oscillatoriophycideae</taxon>
        <taxon>Chroococcales</taxon>
        <taxon>Aphanothecaceae</taxon>
        <taxon>Rubidibacter</taxon>
    </lineage>
</organism>
<dbReference type="STRING" id="582515.KR51_00025220"/>
<dbReference type="PANTHER" id="PTHR43377">
    <property type="entry name" value="BILIVERDIN REDUCTASE A"/>
    <property type="match status" value="1"/>
</dbReference>
<evidence type="ECO:0000259" key="2">
    <source>
        <dbReference type="Pfam" id="PF01408"/>
    </source>
</evidence>
<dbReference type="InterPro" id="IPR004104">
    <property type="entry name" value="Gfo/Idh/MocA-like_OxRdtase_C"/>
</dbReference>
<dbReference type="InterPro" id="IPR000683">
    <property type="entry name" value="Gfo/Idh/MocA-like_OxRdtase_N"/>
</dbReference>
<gene>
    <name evidence="4" type="ORF">KR51_00025220</name>
</gene>
<dbReference type="InterPro" id="IPR051450">
    <property type="entry name" value="Gfo/Idh/MocA_Oxidoreductases"/>
</dbReference>
<dbReference type="GO" id="GO:0004074">
    <property type="term" value="F:biliverdin reductase [NAD(P)H] activity"/>
    <property type="evidence" value="ECO:0007669"/>
    <property type="project" value="UniProtKB-EC"/>
</dbReference>
<sequence>MPGTPVEVRGVDAAAAVKTIATGSSVENGELAAGTVVANNANPLRAGIVGTGFAAQRRAEAIAADSRSQLVAVAGRSQESGRAFAAALPAQPTVAVLEPLALVQSADVDLVCVCSANSAHAEVVRSALDAGKHVVVEYPLALDPGAARESIALARARGVLLHVEHIELLGGLHQAIRTHLQAIAPTFYARYTTIQPQSPAPRRWTYRRDTFGFPLSGALARVRRLTDLFGRVVTVSCHSRDWDAGDGFFRANLCVARLQFASGTIAEVVYGRGEIFTRGTRAFELQGERGTLMFEGDRGTLQQGDTLSPIEIGSRRGLFARDTTAVLDYLLDGTPLYTDARDSCYALEVADVARRAAESGTTITLAT</sequence>
<dbReference type="PATRIC" id="fig|582515.4.peg.2837"/>
<comment type="caution">
    <text evidence="4">The sequence shown here is derived from an EMBL/GenBank/DDBJ whole genome shotgun (WGS) entry which is preliminary data.</text>
</comment>
<dbReference type="PANTHER" id="PTHR43377:SF10">
    <property type="entry name" value="BILIVERDIN REDUCTASE"/>
    <property type="match status" value="1"/>
</dbReference>
<dbReference type="GO" id="GO:0000166">
    <property type="term" value="F:nucleotide binding"/>
    <property type="evidence" value="ECO:0007669"/>
    <property type="project" value="InterPro"/>
</dbReference>
<dbReference type="EC" id="1.3.1.24" evidence="4"/>
<reference evidence="4 5" key="1">
    <citation type="submission" date="2013-05" db="EMBL/GenBank/DDBJ databases">
        <title>Draft genome sequence of Rubidibacter lacunae KORDI 51-2.</title>
        <authorList>
            <person name="Choi D.H."/>
            <person name="Noh J.H."/>
            <person name="Kwon K.-K."/>
            <person name="Lee J.-H."/>
            <person name="Ryu J.-Y."/>
        </authorList>
    </citation>
    <scope>NUCLEOTIDE SEQUENCE [LARGE SCALE GENOMIC DNA]</scope>
    <source>
        <strain evidence="4 5">KORDI 51-2</strain>
    </source>
</reference>
<dbReference type="InParanoid" id="U5D8H1"/>
<dbReference type="Pfam" id="PF02894">
    <property type="entry name" value="GFO_IDH_MocA_C"/>
    <property type="match status" value="1"/>
</dbReference>
<dbReference type="SUPFAM" id="SSF51735">
    <property type="entry name" value="NAD(P)-binding Rossmann-fold domains"/>
    <property type="match status" value="1"/>
</dbReference>
<dbReference type="InterPro" id="IPR036291">
    <property type="entry name" value="NAD(P)-bd_dom_sf"/>
</dbReference>
<keyword evidence="4" id="KW-0560">Oxidoreductase</keyword>
<feature type="domain" description="Gfo/Idh/MocA-like oxidoreductase C-terminal" evidence="3">
    <location>
        <begin position="193"/>
        <end position="365"/>
    </location>
</feature>
<evidence type="ECO:0000259" key="3">
    <source>
        <dbReference type="Pfam" id="PF02894"/>
    </source>
</evidence>
<protein>
    <submittedName>
        <fullName evidence="4">Putative dehydrogenase</fullName>
        <ecNumber evidence="4">1.3.1.24</ecNumber>
    </submittedName>
</protein>
<dbReference type="Proteomes" id="UP000016960">
    <property type="component" value="Unassembled WGS sequence"/>
</dbReference>
<dbReference type="Pfam" id="PF01408">
    <property type="entry name" value="GFO_IDH_MocA"/>
    <property type="match status" value="1"/>
</dbReference>
<proteinExistence type="inferred from homology"/>
<accession>U5D8H1</accession>
<name>U5D8H1_9CHRO</name>
<evidence type="ECO:0000256" key="1">
    <source>
        <dbReference type="ARBA" id="ARBA00010928"/>
    </source>
</evidence>
<dbReference type="eggNOG" id="COG0673">
    <property type="taxonomic scope" value="Bacteria"/>
</dbReference>
<keyword evidence="5" id="KW-1185">Reference proteome</keyword>
<dbReference type="Gene3D" id="3.30.360.10">
    <property type="entry name" value="Dihydrodipicolinate Reductase, domain 2"/>
    <property type="match status" value="1"/>
</dbReference>
<dbReference type="AlphaFoldDB" id="U5D8H1"/>
<evidence type="ECO:0000313" key="5">
    <source>
        <dbReference type="Proteomes" id="UP000016960"/>
    </source>
</evidence>
<comment type="similarity">
    <text evidence="1">Belongs to the Gfo/Idh/MocA family.</text>
</comment>
<dbReference type="EMBL" id="ASSJ01000064">
    <property type="protein sequence ID" value="ERN40913.1"/>
    <property type="molecule type" value="Genomic_DNA"/>
</dbReference>